<dbReference type="Proteomes" id="UP000330807">
    <property type="component" value="Unassembled WGS sequence"/>
</dbReference>
<gene>
    <name evidence="2" type="ORF">LMKDKBCB_01262</name>
</gene>
<dbReference type="Pfam" id="PF09960">
    <property type="entry name" value="DUF2194"/>
    <property type="match status" value="2"/>
</dbReference>
<protein>
    <recommendedName>
        <fullName evidence="4">DUF2194 domain-containing protein</fullName>
    </recommendedName>
</protein>
<keyword evidence="1" id="KW-1133">Transmembrane helix</keyword>
<proteinExistence type="predicted"/>
<evidence type="ECO:0000313" key="3">
    <source>
        <dbReference type="Proteomes" id="UP000330807"/>
    </source>
</evidence>
<feature type="transmembrane region" description="Helical" evidence="1">
    <location>
        <begin position="16"/>
        <end position="35"/>
    </location>
</feature>
<reference evidence="2 3" key="1">
    <citation type="submission" date="2019-10" db="EMBL/GenBank/DDBJ databases">
        <authorList>
            <person name="Wolf R A."/>
        </authorList>
    </citation>
    <scope>NUCLEOTIDE SEQUENCE [LARGE SCALE GENOMIC DNA]</scope>
    <source>
        <strain evidence="2">Collinsella_aerofaciens_AK_138A</strain>
    </source>
</reference>
<keyword evidence="1" id="KW-0812">Transmembrane</keyword>
<name>A0A5K1ISD2_9ACTN</name>
<organism evidence="2 3">
    <name type="scientific">Collinsella aerofaciens</name>
    <dbReference type="NCBI Taxonomy" id="74426"/>
    <lineage>
        <taxon>Bacteria</taxon>
        <taxon>Bacillati</taxon>
        <taxon>Actinomycetota</taxon>
        <taxon>Coriobacteriia</taxon>
        <taxon>Coriobacteriales</taxon>
        <taxon>Coriobacteriaceae</taxon>
        <taxon>Collinsella</taxon>
    </lineage>
</organism>
<dbReference type="AlphaFoldDB" id="A0A5K1ISD2"/>
<keyword evidence="1" id="KW-0472">Membrane</keyword>
<accession>A0A5K1ISD2</accession>
<dbReference type="SUPFAM" id="SSF52317">
    <property type="entry name" value="Class I glutamine amidotransferase-like"/>
    <property type="match status" value="1"/>
</dbReference>
<sequence>MSVVQHIRERAGHFRWMGLLVVWAVFIAMAAVLLVERAGVQYSAGQHKLGMLAANDAVPASSAMFGQKPTCLVISDTDQAGVQGVKEQFDQILLDMKIAHRDVDIATDGVDAIPSLTSFDRVILLMPSLDALGTHLTDIMSWVSAGGSLMLAMPPDNSSYLQVIAPKLGIESAGYEYVTAESIVPSEDFMLGGGERYEFSDPFDSSLSVSLRDTARVWATTGNAGVPLIWSNECGSGRAVVCNIGIYDKVMRGFYAAAISLLGDVTAYPVINSAVFYLDDFPSPVPSGDGTYIKRDYGLSIADFYVKVWWPDLQKLAQKYDIRYTGVMIENYENAVNQAEPARQPDTTQFRYFGGMLLQMGGELGFHGYNHQPLALWDTDYGTLYDYKTWKNKETLVASLNELIAFQDDVLPNAHGSVYVPPSNILSARARMLIGADVPRIKTIASTYFEDGTDLPYVQEFGVASDGIVEQPRIVSGSMVDNPYMRLAAMSELNMHYVSTHFMHPDDLLDPDRGARQGWEVYKGGLTDYLDWLTKSAPDLRRQTGSECSGAIQRFSSVTVSVNTSADAWTLSLGNFHDEAWLMFRANNGEPGAVTGGEITHLTGDLYLVKATDKTVTIARREGGDK</sequence>
<evidence type="ECO:0008006" key="4">
    <source>
        <dbReference type="Google" id="ProtNLM"/>
    </source>
</evidence>
<dbReference type="EMBL" id="CABWIH010000029">
    <property type="protein sequence ID" value="VWL91102.1"/>
    <property type="molecule type" value="Genomic_DNA"/>
</dbReference>
<dbReference type="Gene3D" id="3.40.50.880">
    <property type="match status" value="1"/>
</dbReference>
<dbReference type="InterPro" id="IPR029062">
    <property type="entry name" value="Class_I_gatase-like"/>
</dbReference>
<evidence type="ECO:0000313" key="2">
    <source>
        <dbReference type="EMBL" id="VWL91102.1"/>
    </source>
</evidence>
<dbReference type="InterPro" id="IPR018695">
    <property type="entry name" value="DUF2194"/>
</dbReference>
<dbReference type="RefSeq" id="WP_156062996.1">
    <property type="nucleotide sequence ID" value="NZ_CABWIH010000029.1"/>
</dbReference>
<dbReference type="CDD" id="cd10924">
    <property type="entry name" value="CE4_COG4878"/>
    <property type="match status" value="1"/>
</dbReference>
<evidence type="ECO:0000256" key="1">
    <source>
        <dbReference type="SAM" id="Phobius"/>
    </source>
</evidence>